<sequence length="476" mass="54793">MLDQREADFPAPSELREAIKNHLDVPVIFKNQINSWSIPLLTFNLTEKCGNTLLDFRVVPKSYKGVSWEAQHTFEEATISDFVSWQNMENTALNSTNPFKKYKKDEYWAYSSYNYMNVIFPNDSDIQALKWDAFGFPEVTGKESTFWLGSEGANTPCHFDSYGCNLVAQITGRKQWILFPPTDASFLYPTRIPYEESSVFSSVNVLNTDFTRHPLFKNAHPHIVTLEPGDVLFVPKKWWHFVSCLDNITISINTWIKLIFFSFGCMNKVGIFDYFSESKPRLLGNYHLNLNSFSAALLYQKEIKDKPVGRYKCSFCYYSTDRTTSFKNHQLVHSGERPYKCPQSFYTTTNVRRFTILRENDILKLSTLWDYKITEHITVYCCPTTEQVWIPFAVISSKKYDPMIKAAVKPHNTGTLSGCKGCSWIRVFRCPNSTIMGVNVPIEVKVGFATPQNVPWSSDVNHHSSKELKCKSCTNL</sequence>
<feature type="domain" description="JmjC" evidence="6">
    <location>
        <begin position="109"/>
        <end position="271"/>
    </location>
</feature>
<evidence type="ECO:0000259" key="5">
    <source>
        <dbReference type="PROSITE" id="PS50157"/>
    </source>
</evidence>
<organism evidence="7 8">
    <name type="scientific">Araneus ventricosus</name>
    <name type="common">Orbweaver spider</name>
    <name type="synonym">Epeira ventricosa</name>
    <dbReference type="NCBI Taxonomy" id="182803"/>
    <lineage>
        <taxon>Eukaryota</taxon>
        <taxon>Metazoa</taxon>
        <taxon>Ecdysozoa</taxon>
        <taxon>Arthropoda</taxon>
        <taxon>Chelicerata</taxon>
        <taxon>Arachnida</taxon>
        <taxon>Araneae</taxon>
        <taxon>Araneomorphae</taxon>
        <taxon>Entelegynae</taxon>
        <taxon>Araneoidea</taxon>
        <taxon>Araneidae</taxon>
        <taxon>Araneus</taxon>
    </lineage>
</organism>
<evidence type="ECO:0000313" key="7">
    <source>
        <dbReference type="EMBL" id="GBM99488.1"/>
    </source>
</evidence>
<comment type="subcellular location">
    <subcellularLocation>
        <location evidence="1">Cytoplasm</location>
    </subcellularLocation>
</comment>
<dbReference type="SMART" id="SM00558">
    <property type="entry name" value="JmjC"/>
    <property type="match status" value="1"/>
</dbReference>
<dbReference type="InterPro" id="IPR013087">
    <property type="entry name" value="Znf_C2H2_type"/>
</dbReference>
<dbReference type="GO" id="GO:0005737">
    <property type="term" value="C:cytoplasm"/>
    <property type="evidence" value="ECO:0007669"/>
    <property type="project" value="UniProtKB-SubCell"/>
</dbReference>
<dbReference type="InterPro" id="IPR041667">
    <property type="entry name" value="Cupin_8"/>
</dbReference>
<comment type="function">
    <text evidence="3">May play a role in cellular stress response.</text>
</comment>
<dbReference type="OrthoDB" id="438164at2759"/>
<keyword evidence="4" id="KW-0479">Metal-binding</keyword>
<dbReference type="EMBL" id="BGPR01004420">
    <property type="protein sequence ID" value="GBM99488.1"/>
    <property type="molecule type" value="Genomic_DNA"/>
</dbReference>
<accession>A0A4Y2KC41</accession>
<dbReference type="InterPro" id="IPR036236">
    <property type="entry name" value="Znf_C2H2_sf"/>
</dbReference>
<dbReference type="InterPro" id="IPR014710">
    <property type="entry name" value="RmlC-like_jellyroll"/>
</dbReference>
<comment type="caution">
    <text evidence="7">The sequence shown here is derived from an EMBL/GenBank/DDBJ whole genome shotgun (WGS) entry which is preliminary data.</text>
</comment>
<dbReference type="FunFam" id="2.60.120.650:FF:000018">
    <property type="entry name" value="HSPB1-associated protein 1 homolog"/>
    <property type="match status" value="1"/>
</dbReference>
<dbReference type="PROSITE" id="PS50157">
    <property type="entry name" value="ZINC_FINGER_C2H2_2"/>
    <property type="match status" value="1"/>
</dbReference>
<dbReference type="PROSITE" id="PS51184">
    <property type="entry name" value="JMJC"/>
    <property type="match status" value="1"/>
</dbReference>
<proteinExistence type="predicted"/>
<feature type="domain" description="C2H2-type" evidence="5">
    <location>
        <begin position="311"/>
        <end position="338"/>
    </location>
</feature>
<dbReference type="Gene3D" id="3.30.160.60">
    <property type="entry name" value="Classic Zinc Finger"/>
    <property type="match status" value="1"/>
</dbReference>
<evidence type="ECO:0000313" key="8">
    <source>
        <dbReference type="Proteomes" id="UP000499080"/>
    </source>
</evidence>
<dbReference type="SUPFAM" id="SSF57667">
    <property type="entry name" value="beta-beta-alpha zinc fingers"/>
    <property type="match status" value="1"/>
</dbReference>
<evidence type="ECO:0000256" key="1">
    <source>
        <dbReference type="ARBA" id="ARBA00004496"/>
    </source>
</evidence>
<reference evidence="7 8" key="1">
    <citation type="journal article" date="2019" name="Sci. Rep.">
        <title>Orb-weaving spider Araneus ventricosus genome elucidates the spidroin gene catalogue.</title>
        <authorList>
            <person name="Kono N."/>
            <person name="Nakamura H."/>
            <person name="Ohtoshi R."/>
            <person name="Moran D.A.P."/>
            <person name="Shinohara A."/>
            <person name="Yoshida Y."/>
            <person name="Fujiwara M."/>
            <person name="Mori M."/>
            <person name="Tomita M."/>
            <person name="Arakawa K."/>
        </authorList>
    </citation>
    <scope>NUCLEOTIDE SEQUENCE [LARGE SCALE GENOMIC DNA]</scope>
</reference>
<keyword evidence="2" id="KW-0963">Cytoplasm</keyword>
<dbReference type="AlphaFoldDB" id="A0A4Y2KC41"/>
<dbReference type="InterPro" id="IPR003347">
    <property type="entry name" value="JmjC_dom"/>
</dbReference>
<evidence type="ECO:0000256" key="2">
    <source>
        <dbReference type="ARBA" id="ARBA00022490"/>
    </source>
</evidence>
<keyword evidence="4" id="KW-0862">Zinc</keyword>
<keyword evidence="4" id="KW-0863">Zinc-finger</keyword>
<dbReference type="Pfam" id="PF13621">
    <property type="entry name" value="Cupin_8"/>
    <property type="match status" value="1"/>
</dbReference>
<dbReference type="SUPFAM" id="SSF51197">
    <property type="entry name" value="Clavaminate synthase-like"/>
    <property type="match status" value="1"/>
</dbReference>
<dbReference type="Gene3D" id="2.60.120.10">
    <property type="entry name" value="Jelly Rolls"/>
    <property type="match status" value="1"/>
</dbReference>
<name>A0A4Y2KC41_ARAVE</name>
<evidence type="ECO:0000256" key="3">
    <source>
        <dbReference type="ARBA" id="ARBA00037342"/>
    </source>
</evidence>
<protein>
    <submittedName>
        <fullName evidence="7">HSPB1-associated protein 1</fullName>
    </submittedName>
</protein>
<dbReference type="GO" id="GO:0008270">
    <property type="term" value="F:zinc ion binding"/>
    <property type="evidence" value="ECO:0007669"/>
    <property type="project" value="UniProtKB-KW"/>
</dbReference>
<gene>
    <name evidence="7" type="primary">Hspbap1</name>
    <name evidence="7" type="ORF">AVEN_152246_1</name>
</gene>
<evidence type="ECO:0000256" key="4">
    <source>
        <dbReference type="PROSITE-ProRule" id="PRU00042"/>
    </source>
</evidence>
<dbReference type="PANTHER" id="PTHR12461">
    <property type="entry name" value="HYPOXIA-INDUCIBLE FACTOR 1 ALPHA INHIBITOR-RELATED"/>
    <property type="match status" value="1"/>
</dbReference>
<dbReference type="PANTHER" id="PTHR12461:SF43">
    <property type="entry name" value="HSPB1-ASSOCIATED PROTEIN 1"/>
    <property type="match status" value="1"/>
</dbReference>
<keyword evidence="8" id="KW-1185">Reference proteome</keyword>
<evidence type="ECO:0000259" key="6">
    <source>
        <dbReference type="PROSITE" id="PS51184"/>
    </source>
</evidence>
<dbReference type="Proteomes" id="UP000499080">
    <property type="component" value="Unassembled WGS sequence"/>
</dbReference>